<dbReference type="EnsemblPlants" id="evm.model.01.547">
    <property type="protein sequence ID" value="cds.evm.model.01.547"/>
    <property type="gene ID" value="evm.TU.01.547"/>
</dbReference>
<accession>A0A803NPM4</accession>
<reference evidence="1" key="1">
    <citation type="submission" date="2018-11" db="EMBL/GenBank/DDBJ databases">
        <authorList>
            <person name="Grassa J C."/>
        </authorList>
    </citation>
    <scope>NUCLEOTIDE SEQUENCE [LARGE SCALE GENOMIC DNA]</scope>
</reference>
<keyword evidence="2" id="KW-1185">Reference proteome</keyword>
<dbReference type="Pfam" id="PF14009">
    <property type="entry name" value="PADRE"/>
    <property type="match status" value="1"/>
</dbReference>
<dbReference type="Proteomes" id="UP000596661">
    <property type="component" value="Chromosome 1"/>
</dbReference>
<dbReference type="AlphaFoldDB" id="A0A803NPM4"/>
<organism evidence="1 2">
    <name type="scientific">Cannabis sativa</name>
    <name type="common">Hemp</name>
    <name type="synonym">Marijuana</name>
    <dbReference type="NCBI Taxonomy" id="3483"/>
    <lineage>
        <taxon>Eukaryota</taxon>
        <taxon>Viridiplantae</taxon>
        <taxon>Streptophyta</taxon>
        <taxon>Embryophyta</taxon>
        <taxon>Tracheophyta</taxon>
        <taxon>Spermatophyta</taxon>
        <taxon>Magnoliopsida</taxon>
        <taxon>eudicotyledons</taxon>
        <taxon>Gunneridae</taxon>
        <taxon>Pentapetalae</taxon>
        <taxon>rosids</taxon>
        <taxon>fabids</taxon>
        <taxon>Rosales</taxon>
        <taxon>Cannabaceae</taxon>
        <taxon>Cannabis</taxon>
    </lineage>
</organism>
<reference evidence="1" key="2">
    <citation type="submission" date="2021-03" db="UniProtKB">
        <authorList>
            <consortium name="EnsemblPlants"/>
        </authorList>
    </citation>
    <scope>IDENTIFICATION</scope>
</reference>
<name>A0A803NPM4_CANSA</name>
<dbReference type="PANTHER" id="PTHR33052">
    <property type="entry name" value="DUF4228 DOMAIN PROTEIN-RELATED"/>
    <property type="match status" value="1"/>
</dbReference>
<evidence type="ECO:0000313" key="1">
    <source>
        <dbReference type="EnsemblPlants" id="cds.evm.model.01.547"/>
    </source>
</evidence>
<evidence type="ECO:0000313" key="2">
    <source>
        <dbReference type="Proteomes" id="UP000596661"/>
    </source>
</evidence>
<dbReference type="EMBL" id="UZAU01000018">
    <property type="status" value="NOT_ANNOTATED_CDS"/>
    <property type="molecule type" value="Genomic_DNA"/>
</dbReference>
<protein>
    <submittedName>
        <fullName evidence="1">Uncharacterized protein</fullName>
    </submittedName>
</protein>
<proteinExistence type="predicted"/>
<dbReference type="Gramene" id="evm.model.01.547">
    <property type="protein sequence ID" value="cds.evm.model.01.547"/>
    <property type="gene ID" value="evm.TU.01.547"/>
</dbReference>
<sequence>MGNQYSLSSCVLVNPQLPTANLFDAKGNFLRPVKLPLKAAELMLEEEPGHVISPAEDLRRTGRYSAMRAEDDLVAKKVYFLVPMSRVNRKISDSDMEIVKSATLKKKKSKNSSRVSPAMVATAAAEEELEGSVVVSSVFEEIGNDIASEGFNLGRPIGNNRLWKPVLETISES</sequence>
<dbReference type="OMA" id="DFMLEEP"/>
<dbReference type="InterPro" id="IPR025322">
    <property type="entry name" value="PADRE_dom"/>
</dbReference>